<proteinExistence type="predicted"/>
<keyword evidence="2" id="KW-0732">Signal</keyword>
<comment type="caution">
    <text evidence="3">The sequence shown here is derived from an EMBL/GenBank/DDBJ whole genome shotgun (WGS) entry which is preliminary data.</text>
</comment>
<sequence length="116" mass="13863">MRILFAFCVLCVVVALGEKHEEKSAQPSVVHKDYGPKADPAVVTAKRLKQGYYNSEPEQYTAHRMNRRPTHRRQDSRRPGHRRPGHRKPENRRFDRKRPNNHRRPIRHRHPKRTGY</sequence>
<gene>
    <name evidence="3" type="ORF">B5V51_8350</name>
</gene>
<name>A0A2A4J2M5_HELVI</name>
<feature type="chain" id="PRO_5012336378" evidence="2">
    <location>
        <begin position="18"/>
        <end position="116"/>
    </location>
</feature>
<feature type="signal peptide" evidence="2">
    <location>
        <begin position="1"/>
        <end position="17"/>
    </location>
</feature>
<reference evidence="3" key="1">
    <citation type="submission" date="2017-09" db="EMBL/GenBank/DDBJ databases">
        <title>Contemporary evolution of a Lepidopteran species, Heliothis virescens, in response to modern agricultural practices.</title>
        <authorList>
            <person name="Fritz M.L."/>
            <person name="Deyonke A.M."/>
            <person name="Papanicolaou A."/>
            <person name="Micinski S."/>
            <person name="Westbrook J."/>
            <person name="Gould F."/>
        </authorList>
    </citation>
    <scope>NUCLEOTIDE SEQUENCE [LARGE SCALE GENOMIC DNA]</scope>
    <source>
        <strain evidence="3">HvINT-</strain>
        <tissue evidence="3">Whole body</tissue>
    </source>
</reference>
<accession>A0A2A4J2M5</accession>
<evidence type="ECO:0000256" key="2">
    <source>
        <dbReference type="SAM" id="SignalP"/>
    </source>
</evidence>
<dbReference type="AlphaFoldDB" id="A0A2A4J2M5"/>
<dbReference type="EMBL" id="NWSH01003654">
    <property type="protein sequence ID" value="PCG65986.1"/>
    <property type="molecule type" value="Genomic_DNA"/>
</dbReference>
<feature type="region of interest" description="Disordered" evidence="1">
    <location>
        <begin position="50"/>
        <end position="116"/>
    </location>
</feature>
<evidence type="ECO:0000256" key="1">
    <source>
        <dbReference type="SAM" id="MobiDB-lite"/>
    </source>
</evidence>
<protein>
    <submittedName>
        <fullName evidence="3">Uncharacterized protein</fullName>
    </submittedName>
</protein>
<organism evidence="3">
    <name type="scientific">Heliothis virescens</name>
    <name type="common">Tobacco budworm moth</name>
    <dbReference type="NCBI Taxonomy" id="7102"/>
    <lineage>
        <taxon>Eukaryota</taxon>
        <taxon>Metazoa</taxon>
        <taxon>Ecdysozoa</taxon>
        <taxon>Arthropoda</taxon>
        <taxon>Hexapoda</taxon>
        <taxon>Insecta</taxon>
        <taxon>Pterygota</taxon>
        <taxon>Neoptera</taxon>
        <taxon>Endopterygota</taxon>
        <taxon>Lepidoptera</taxon>
        <taxon>Glossata</taxon>
        <taxon>Ditrysia</taxon>
        <taxon>Noctuoidea</taxon>
        <taxon>Noctuidae</taxon>
        <taxon>Heliothinae</taxon>
        <taxon>Heliothis</taxon>
    </lineage>
</organism>
<evidence type="ECO:0000313" key="3">
    <source>
        <dbReference type="EMBL" id="PCG65986.1"/>
    </source>
</evidence>
<feature type="compositionally biased region" description="Basic residues" evidence="1">
    <location>
        <begin position="94"/>
        <end position="116"/>
    </location>
</feature>